<accession>A0A7S0S7S5</accession>
<proteinExistence type="predicted"/>
<organism evidence="1">
    <name type="scientific">Mantoniella antarctica</name>
    <dbReference type="NCBI Taxonomy" id="81844"/>
    <lineage>
        <taxon>Eukaryota</taxon>
        <taxon>Viridiplantae</taxon>
        <taxon>Chlorophyta</taxon>
        <taxon>Mamiellophyceae</taxon>
        <taxon>Mamiellales</taxon>
        <taxon>Mamiellaceae</taxon>
        <taxon>Mantoniella</taxon>
    </lineage>
</organism>
<gene>
    <name evidence="1" type="ORF">MANT1106_LOCUS954</name>
</gene>
<dbReference type="EMBL" id="HBFC01001854">
    <property type="protein sequence ID" value="CAD8698273.1"/>
    <property type="molecule type" value="Transcribed_RNA"/>
</dbReference>
<sequence>MPVTDRGRAGEGDTLKDALLGLDCDTTPMVVTFVNEDYAQFVENWIVHARMCGIEKSAAIVVGAMDATVLQLARKWNVRVFSMEHTNHSFGWGAQIGVVNELIATWRFSTLMCHVDMV</sequence>
<protein>
    <submittedName>
        <fullName evidence="1">Uncharacterized protein</fullName>
    </submittedName>
</protein>
<name>A0A7S0S7S5_9CHLO</name>
<dbReference type="AlphaFoldDB" id="A0A7S0S7S5"/>
<reference evidence="1" key="1">
    <citation type="submission" date="2021-01" db="EMBL/GenBank/DDBJ databases">
        <authorList>
            <person name="Corre E."/>
            <person name="Pelletier E."/>
            <person name="Niang G."/>
            <person name="Scheremetjew M."/>
            <person name="Finn R."/>
            <person name="Kale V."/>
            <person name="Holt S."/>
            <person name="Cochrane G."/>
            <person name="Meng A."/>
            <person name="Brown T."/>
            <person name="Cohen L."/>
        </authorList>
    </citation>
    <scope>NUCLEOTIDE SEQUENCE</scope>
    <source>
        <strain evidence="1">SL-175</strain>
    </source>
</reference>
<evidence type="ECO:0000313" key="1">
    <source>
        <dbReference type="EMBL" id="CAD8698273.1"/>
    </source>
</evidence>